<name>A0AC34R3W4_9BILA</name>
<proteinExistence type="predicted"/>
<sequence length="175" mass="19771">MEQYAFIYRALAEHFYFGDTDVPAENFCDYYARLRYIPRERKSSGTNGIKMTSIAVSYDQNGGGSPPTTITANQGATVSSVSAVLNAKVKQWKNGIQSFNKESKQSGLEREYEILFTVLEPVRTTSAAQKDENVAKNRFPDVVPFDRYRVMLIPRIGCSSSSQYINATPHRGYWQ</sequence>
<organism evidence="1 2">
    <name type="scientific">Panagrolaimus sp. JU765</name>
    <dbReference type="NCBI Taxonomy" id="591449"/>
    <lineage>
        <taxon>Eukaryota</taxon>
        <taxon>Metazoa</taxon>
        <taxon>Ecdysozoa</taxon>
        <taxon>Nematoda</taxon>
        <taxon>Chromadorea</taxon>
        <taxon>Rhabditida</taxon>
        <taxon>Tylenchina</taxon>
        <taxon>Panagrolaimomorpha</taxon>
        <taxon>Panagrolaimoidea</taxon>
        <taxon>Panagrolaimidae</taxon>
        <taxon>Panagrolaimus</taxon>
    </lineage>
</organism>
<dbReference type="WBParaSite" id="JU765_v2.g321.t1">
    <property type="protein sequence ID" value="JU765_v2.g321.t1"/>
    <property type="gene ID" value="JU765_v2.g321"/>
</dbReference>
<accession>A0AC34R3W4</accession>
<evidence type="ECO:0000313" key="1">
    <source>
        <dbReference type="Proteomes" id="UP000887576"/>
    </source>
</evidence>
<protein>
    <submittedName>
        <fullName evidence="2">Tyrosine-protein phosphatase domain-containing protein</fullName>
    </submittedName>
</protein>
<dbReference type="Proteomes" id="UP000887576">
    <property type="component" value="Unplaced"/>
</dbReference>
<reference evidence="2" key="1">
    <citation type="submission" date="2022-11" db="UniProtKB">
        <authorList>
            <consortium name="WormBaseParasite"/>
        </authorList>
    </citation>
    <scope>IDENTIFICATION</scope>
</reference>
<evidence type="ECO:0000313" key="2">
    <source>
        <dbReference type="WBParaSite" id="JU765_v2.g321.t1"/>
    </source>
</evidence>